<proteinExistence type="predicted"/>
<accession>A0A1S2FX04</accession>
<name>A0A1S2FX04_ACIBA</name>
<dbReference type="RefSeq" id="WP_071211510.1">
    <property type="nucleotide sequence ID" value="NZ_CP077835.1"/>
</dbReference>
<dbReference type="Proteomes" id="UP000179937">
    <property type="component" value="Unassembled WGS sequence"/>
</dbReference>
<dbReference type="EMBL" id="LYKI01000025">
    <property type="protein sequence ID" value="OIG71628.1"/>
    <property type="molecule type" value="Genomic_DNA"/>
</dbReference>
<evidence type="ECO:0000313" key="2">
    <source>
        <dbReference type="Proteomes" id="UP000179937"/>
    </source>
</evidence>
<sequence length="402" mass="45287">MNNLITAAEAFAALQKGKTVLCRPIGDMLDFSDLDQFPASVFGKPGFEFCIKIETIELAGITFTKPLTIDEYEEGQEVYVISTYSPTVYVLDFKTNALIDSINSGFVQRDAENAKLQLKAFSKALGIEINNDLSVIRLGEEPKKQRGKKSKAETPAKVIPSEVFPTNNKSTIVITEQTNVTASEDLLTPVTNELNIKPNVNAQFEILLDAIRICQSEKELDSTCANLEKEGFTQEQIDQINLAKQERLIELDFIEMDAADTASEQVFSDLDAQANDEVATISMPENYESLVQSIQNFHTPEEVNSVIRYTTKWTEEQRKPLLNEMHKRLAELKQTKQEDDGLSPLIVRLQYAADLKTLEELELEIPSRHQDVHKTLWNMAKKRRSQLNAAAHEPTYLLEDGL</sequence>
<protein>
    <submittedName>
        <fullName evidence="1">Uncharacterized protein</fullName>
    </submittedName>
</protein>
<reference evidence="1 2" key="1">
    <citation type="submission" date="2016-05" db="EMBL/GenBank/DDBJ databases">
        <title>The evolution of Acinetobacter baumannii in vivo.</title>
        <authorList>
            <person name="Hua X."/>
            <person name="Yu Y."/>
        </authorList>
    </citation>
    <scope>NUCLEOTIDE SEQUENCE [LARGE SCALE GENOMIC DNA]</scope>
    <source>
        <strain evidence="1 2">XH647</strain>
    </source>
</reference>
<gene>
    <name evidence="1" type="ORF">A7M90_19130</name>
</gene>
<dbReference type="AlphaFoldDB" id="A0A1S2FX04"/>
<organism evidence="1 2">
    <name type="scientific">Acinetobacter baumannii</name>
    <dbReference type="NCBI Taxonomy" id="470"/>
    <lineage>
        <taxon>Bacteria</taxon>
        <taxon>Pseudomonadati</taxon>
        <taxon>Pseudomonadota</taxon>
        <taxon>Gammaproteobacteria</taxon>
        <taxon>Moraxellales</taxon>
        <taxon>Moraxellaceae</taxon>
        <taxon>Acinetobacter</taxon>
        <taxon>Acinetobacter calcoaceticus/baumannii complex</taxon>
    </lineage>
</organism>
<evidence type="ECO:0000313" key="1">
    <source>
        <dbReference type="EMBL" id="OIG71628.1"/>
    </source>
</evidence>
<comment type="caution">
    <text evidence="1">The sequence shown here is derived from an EMBL/GenBank/DDBJ whole genome shotgun (WGS) entry which is preliminary data.</text>
</comment>